<evidence type="ECO:0000313" key="6">
    <source>
        <dbReference type="Proteomes" id="UP000233786"/>
    </source>
</evidence>
<protein>
    <submittedName>
        <fullName evidence="5">Monosaccharide ABC transporter ATP-binding protein (CUT2 family)</fullName>
    </submittedName>
</protein>
<evidence type="ECO:0000313" key="5">
    <source>
        <dbReference type="EMBL" id="PKW18492.1"/>
    </source>
</evidence>
<feature type="region of interest" description="Disordered" evidence="3">
    <location>
        <begin position="245"/>
        <end position="271"/>
    </location>
</feature>
<name>A0A2N3Y6C5_SACSN</name>
<organism evidence="5 6">
    <name type="scientific">Saccharopolyspora spinosa</name>
    <dbReference type="NCBI Taxonomy" id="60894"/>
    <lineage>
        <taxon>Bacteria</taxon>
        <taxon>Bacillati</taxon>
        <taxon>Actinomycetota</taxon>
        <taxon>Actinomycetes</taxon>
        <taxon>Pseudonocardiales</taxon>
        <taxon>Pseudonocardiaceae</taxon>
        <taxon>Saccharopolyspora</taxon>
    </lineage>
</organism>
<dbReference type="EMBL" id="PJNB01000001">
    <property type="protein sequence ID" value="PKW18492.1"/>
    <property type="molecule type" value="Genomic_DNA"/>
</dbReference>
<dbReference type="AlphaFoldDB" id="A0A2N3Y6C5"/>
<dbReference type="InterPro" id="IPR017871">
    <property type="entry name" value="ABC_transporter-like_CS"/>
</dbReference>
<evidence type="ECO:0000259" key="4">
    <source>
        <dbReference type="PROSITE" id="PS50893"/>
    </source>
</evidence>
<reference evidence="5" key="1">
    <citation type="submission" date="2017-12" db="EMBL/GenBank/DDBJ databases">
        <title>Sequencing the genomes of 1000 Actinobacteria strains.</title>
        <authorList>
            <person name="Klenk H.-P."/>
        </authorList>
    </citation>
    <scope>NUCLEOTIDE SEQUENCE [LARGE SCALE GENOMIC DNA]</scope>
    <source>
        <strain evidence="5">DSM 44228</strain>
    </source>
</reference>
<dbReference type="Gene3D" id="3.40.50.300">
    <property type="entry name" value="P-loop containing nucleotide triphosphate hydrolases"/>
    <property type="match status" value="1"/>
</dbReference>
<dbReference type="InterPro" id="IPR027417">
    <property type="entry name" value="P-loop_NTPase"/>
</dbReference>
<sequence>MSTNVIEAINLQKKYGDVTALRNATFHIGEREIVGFAGDNGAGKSTLMKLVAGSIGHTAGQLLFAGKERQATSPEQARRDGIEIVYQDLALCDNLNVYENIYLGRELVSSVGGIRVLKHSAMRRGAHELLERLGIELTSMLDPVSTLSGGQRQMVAICRATAFQPKLIVMDEPTAALSVGAGQPLLELIRRLPGEGTAVMLVSHRLSDVLTTCSRVYVVRHGEVTTCVESATTSEATLLQLMEGHPDQEAGRPQGSGKSITESGPALPARS</sequence>
<dbReference type="SUPFAM" id="SSF52540">
    <property type="entry name" value="P-loop containing nucleoside triphosphate hydrolases"/>
    <property type="match status" value="1"/>
</dbReference>
<dbReference type="SMART" id="SM00382">
    <property type="entry name" value="AAA"/>
    <property type="match status" value="1"/>
</dbReference>
<keyword evidence="6" id="KW-1185">Reference proteome</keyword>
<evidence type="ECO:0000256" key="3">
    <source>
        <dbReference type="SAM" id="MobiDB-lite"/>
    </source>
</evidence>
<dbReference type="STRING" id="994479.GCA_000194155_03132"/>
<evidence type="ECO:0000256" key="1">
    <source>
        <dbReference type="ARBA" id="ARBA00022741"/>
    </source>
</evidence>
<dbReference type="GO" id="GO:0016887">
    <property type="term" value="F:ATP hydrolysis activity"/>
    <property type="evidence" value="ECO:0007669"/>
    <property type="project" value="InterPro"/>
</dbReference>
<dbReference type="Pfam" id="PF00005">
    <property type="entry name" value="ABC_tran"/>
    <property type="match status" value="1"/>
</dbReference>
<keyword evidence="2 5" id="KW-0067">ATP-binding</keyword>
<dbReference type="PANTHER" id="PTHR43790:SF8">
    <property type="entry name" value="SUGAR ABC TRANSPORTER ATP-BINDING PROTEIN"/>
    <property type="match status" value="1"/>
</dbReference>
<dbReference type="InterPro" id="IPR003439">
    <property type="entry name" value="ABC_transporter-like_ATP-bd"/>
</dbReference>
<dbReference type="PANTHER" id="PTHR43790">
    <property type="entry name" value="CARBOHYDRATE TRANSPORT ATP-BINDING PROTEIN MG119-RELATED"/>
    <property type="match status" value="1"/>
</dbReference>
<keyword evidence="1" id="KW-0547">Nucleotide-binding</keyword>
<accession>A0A2N3Y6C5</accession>
<dbReference type="PROSITE" id="PS50893">
    <property type="entry name" value="ABC_TRANSPORTER_2"/>
    <property type="match status" value="1"/>
</dbReference>
<dbReference type="RefSeq" id="WP_010696101.1">
    <property type="nucleotide sequence ID" value="NZ_CP061007.1"/>
</dbReference>
<feature type="domain" description="ABC transporter" evidence="4">
    <location>
        <begin position="6"/>
        <end position="246"/>
    </location>
</feature>
<dbReference type="PROSITE" id="PS00211">
    <property type="entry name" value="ABC_TRANSPORTER_1"/>
    <property type="match status" value="1"/>
</dbReference>
<gene>
    <name evidence="5" type="ORF">A8926_6583</name>
</gene>
<evidence type="ECO:0000256" key="2">
    <source>
        <dbReference type="ARBA" id="ARBA00022840"/>
    </source>
</evidence>
<dbReference type="GO" id="GO:0005524">
    <property type="term" value="F:ATP binding"/>
    <property type="evidence" value="ECO:0007669"/>
    <property type="project" value="UniProtKB-KW"/>
</dbReference>
<dbReference type="Proteomes" id="UP000233786">
    <property type="component" value="Unassembled WGS sequence"/>
</dbReference>
<comment type="caution">
    <text evidence="5">The sequence shown here is derived from an EMBL/GenBank/DDBJ whole genome shotgun (WGS) entry which is preliminary data.</text>
</comment>
<proteinExistence type="predicted"/>
<dbReference type="InterPro" id="IPR003593">
    <property type="entry name" value="AAA+_ATPase"/>
</dbReference>
<dbReference type="CDD" id="cd03216">
    <property type="entry name" value="ABC_Carb_Monos_I"/>
    <property type="match status" value="1"/>
</dbReference>
<dbReference type="InterPro" id="IPR050107">
    <property type="entry name" value="ABC_carbohydrate_import_ATPase"/>
</dbReference>